<proteinExistence type="inferred from homology"/>
<protein>
    <submittedName>
        <fullName evidence="6">LysR family transcriptional regulator</fullName>
    </submittedName>
</protein>
<sequence>MLSLREMRYFITVADELNFTRAAARLNVAQPALTRAIKKLEAALGAHLLIRDTRNVCLTEFGNAFLVEARLALTQVSRAERLGREMALGRIGQIRIGYTAFVEYDLLAPILKRFRQTSPNVRIELNNLPSERQRAALLEGTVDSALILGPLSIPRISTCHIRDEPLAVVMPRGHRLGERETLTASDLRGEELIMGTENMWSMYRQGLFSEFYDCGVLPRISMEAPTPTAVLALVGAGIGLTIFPMTYSQHLVKQFQDNRWDLRPFITRKCKFTIVCAWSTDNKNPVLPSFLDSSGIARQPSECKQPL</sequence>
<keyword evidence="3" id="KW-0238">DNA-binding</keyword>
<keyword evidence="7" id="KW-1185">Reference proteome</keyword>
<name>A0A432V010_9HYPH</name>
<feature type="domain" description="HTH lysR-type" evidence="5">
    <location>
        <begin position="2"/>
        <end position="59"/>
    </location>
</feature>
<evidence type="ECO:0000256" key="3">
    <source>
        <dbReference type="ARBA" id="ARBA00023125"/>
    </source>
</evidence>
<dbReference type="FunFam" id="1.10.10.10:FF:000001">
    <property type="entry name" value="LysR family transcriptional regulator"/>
    <property type="match status" value="1"/>
</dbReference>
<dbReference type="GO" id="GO:0032993">
    <property type="term" value="C:protein-DNA complex"/>
    <property type="evidence" value="ECO:0007669"/>
    <property type="project" value="TreeGrafter"/>
</dbReference>
<evidence type="ECO:0000313" key="6">
    <source>
        <dbReference type="EMBL" id="RUM95526.1"/>
    </source>
</evidence>
<dbReference type="Gene3D" id="3.40.190.10">
    <property type="entry name" value="Periplasmic binding protein-like II"/>
    <property type="match status" value="2"/>
</dbReference>
<organism evidence="6 7">
    <name type="scientific">Borborobacter arsenicus</name>
    <dbReference type="NCBI Taxonomy" id="1851146"/>
    <lineage>
        <taxon>Bacteria</taxon>
        <taxon>Pseudomonadati</taxon>
        <taxon>Pseudomonadota</taxon>
        <taxon>Alphaproteobacteria</taxon>
        <taxon>Hyphomicrobiales</taxon>
        <taxon>Phyllobacteriaceae</taxon>
        <taxon>Borborobacter</taxon>
    </lineage>
</organism>
<evidence type="ECO:0000313" key="7">
    <source>
        <dbReference type="Proteomes" id="UP000281647"/>
    </source>
</evidence>
<dbReference type="Gene3D" id="1.10.10.10">
    <property type="entry name" value="Winged helix-like DNA-binding domain superfamily/Winged helix DNA-binding domain"/>
    <property type="match status" value="1"/>
</dbReference>
<dbReference type="GO" id="GO:0003677">
    <property type="term" value="F:DNA binding"/>
    <property type="evidence" value="ECO:0007669"/>
    <property type="project" value="UniProtKB-KW"/>
</dbReference>
<dbReference type="PANTHER" id="PTHR30346:SF0">
    <property type="entry name" value="HCA OPERON TRANSCRIPTIONAL ACTIVATOR HCAR"/>
    <property type="match status" value="1"/>
</dbReference>
<dbReference type="SUPFAM" id="SSF53850">
    <property type="entry name" value="Periplasmic binding protein-like II"/>
    <property type="match status" value="1"/>
</dbReference>
<comment type="similarity">
    <text evidence="1">Belongs to the LysR transcriptional regulatory family.</text>
</comment>
<dbReference type="Pfam" id="PF03466">
    <property type="entry name" value="LysR_substrate"/>
    <property type="match status" value="1"/>
</dbReference>
<dbReference type="Proteomes" id="UP000281647">
    <property type="component" value="Unassembled WGS sequence"/>
</dbReference>
<dbReference type="PRINTS" id="PR00039">
    <property type="entry name" value="HTHLYSR"/>
</dbReference>
<gene>
    <name evidence="6" type="ORF">EET67_22765</name>
</gene>
<dbReference type="PROSITE" id="PS50931">
    <property type="entry name" value="HTH_LYSR"/>
    <property type="match status" value="1"/>
</dbReference>
<evidence type="ECO:0000256" key="4">
    <source>
        <dbReference type="ARBA" id="ARBA00023163"/>
    </source>
</evidence>
<dbReference type="InterPro" id="IPR036390">
    <property type="entry name" value="WH_DNA-bd_sf"/>
</dbReference>
<dbReference type="InterPro" id="IPR000847">
    <property type="entry name" value="LysR_HTH_N"/>
</dbReference>
<dbReference type="RefSeq" id="WP_128628625.1">
    <property type="nucleotide sequence ID" value="NZ_RKST01000038.1"/>
</dbReference>
<evidence type="ECO:0000259" key="5">
    <source>
        <dbReference type="PROSITE" id="PS50931"/>
    </source>
</evidence>
<dbReference type="SUPFAM" id="SSF46785">
    <property type="entry name" value="Winged helix' DNA-binding domain"/>
    <property type="match status" value="1"/>
</dbReference>
<dbReference type="OrthoDB" id="9811588at2"/>
<evidence type="ECO:0000256" key="2">
    <source>
        <dbReference type="ARBA" id="ARBA00023015"/>
    </source>
</evidence>
<keyword evidence="4" id="KW-0804">Transcription</keyword>
<keyword evidence="2" id="KW-0805">Transcription regulation</keyword>
<dbReference type="Pfam" id="PF00126">
    <property type="entry name" value="HTH_1"/>
    <property type="match status" value="1"/>
</dbReference>
<dbReference type="InterPro" id="IPR036388">
    <property type="entry name" value="WH-like_DNA-bd_sf"/>
</dbReference>
<evidence type="ECO:0000256" key="1">
    <source>
        <dbReference type="ARBA" id="ARBA00009437"/>
    </source>
</evidence>
<accession>A0A432V010</accession>
<dbReference type="AlphaFoldDB" id="A0A432V010"/>
<dbReference type="PANTHER" id="PTHR30346">
    <property type="entry name" value="TRANSCRIPTIONAL DUAL REGULATOR HCAR-RELATED"/>
    <property type="match status" value="1"/>
</dbReference>
<dbReference type="EMBL" id="RKST01000038">
    <property type="protein sequence ID" value="RUM95526.1"/>
    <property type="molecule type" value="Genomic_DNA"/>
</dbReference>
<dbReference type="GO" id="GO:0003700">
    <property type="term" value="F:DNA-binding transcription factor activity"/>
    <property type="evidence" value="ECO:0007669"/>
    <property type="project" value="InterPro"/>
</dbReference>
<comment type="caution">
    <text evidence="6">The sequence shown here is derived from an EMBL/GenBank/DDBJ whole genome shotgun (WGS) entry which is preliminary data.</text>
</comment>
<reference evidence="6 7" key="1">
    <citation type="submission" date="2018-11" db="EMBL/GenBank/DDBJ databases">
        <title>Pseudaminobacter arsenicus sp. nov., an arsenic-resistant bacterium isolated from arsenic-rich aquifers.</title>
        <authorList>
            <person name="Mu Y."/>
        </authorList>
    </citation>
    <scope>NUCLEOTIDE SEQUENCE [LARGE SCALE GENOMIC DNA]</scope>
    <source>
        <strain evidence="6 7">CB3</strain>
    </source>
</reference>
<dbReference type="InterPro" id="IPR005119">
    <property type="entry name" value="LysR_subst-bd"/>
</dbReference>
<dbReference type="CDD" id="cd08414">
    <property type="entry name" value="PBP2_LTTR_aromatics_like"/>
    <property type="match status" value="1"/>
</dbReference>